<evidence type="ECO:0000256" key="4">
    <source>
        <dbReference type="PROSITE-ProRule" id="PRU00335"/>
    </source>
</evidence>
<proteinExistence type="predicted"/>
<feature type="domain" description="HTH tetR-type" evidence="5">
    <location>
        <begin position="5"/>
        <end position="65"/>
    </location>
</feature>
<dbReference type="RefSeq" id="WP_131338200.1">
    <property type="nucleotide sequence ID" value="NZ_SJJZ01000002.1"/>
</dbReference>
<dbReference type="OrthoDB" id="71867at2"/>
<dbReference type="SUPFAM" id="SSF48498">
    <property type="entry name" value="Tetracyclin repressor-like, C-terminal domain"/>
    <property type="match status" value="1"/>
</dbReference>
<protein>
    <submittedName>
        <fullName evidence="6">TetR/AcrR family transcriptional regulator</fullName>
    </submittedName>
</protein>
<sequence>MARAGLSGARLAQAGAELADEVGFEQVTVSALARHFGVQVASLYSHVRNSDDLKARIATVALTELADQAATAVAGRAGRDALHALADVYRDYARTHPGRYTATRHTAAASVLGEQYVAAGRRHSELVRAVLRGYDLDEPTETDAVRLLGSTIHGYITLELAGSFSHSEPSAGDSWPRIIDALDTLLRSWS</sequence>
<feature type="DNA-binding region" description="H-T-H motif" evidence="4">
    <location>
        <begin position="28"/>
        <end position="47"/>
    </location>
</feature>
<evidence type="ECO:0000256" key="1">
    <source>
        <dbReference type="ARBA" id="ARBA00023015"/>
    </source>
</evidence>
<keyword evidence="2 4" id="KW-0238">DNA-binding</keyword>
<comment type="caution">
    <text evidence="6">The sequence shown here is derived from an EMBL/GenBank/DDBJ whole genome shotgun (WGS) entry which is preliminary data.</text>
</comment>
<dbReference type="SUPFAM" id="SSF46689">
    <property type="entry name" value="Homeodomain-like"/>
    <property type="match status" value="1"/>
</dbReference>
<dbReference type="Proteomes" id="UP000292346">
    <property type="component" value="Unassembled WGS sequence"/>
</dbReference>
<dbReference type="PANTHER" id="PTHR30055">
    <property type="entry name" value="HTH-TYPE TRANSCRIPTIONAL REGULATOR RUTR"/>
    <property type="match status" value="1"/>
</dbReference>
<dbReference type="Gene3D" id="1.10.10.60">
    <property type="entry name" value="Homeodomain-like"/>
    <property type="match status" value="1"/>
</dbReference>
<dbReference type="InterPro" id="IPR050109">
    <property type="entry name" value="HTH-type_TetR-like_transc_reg"/>
</dbReference>
<dbReference type="PANTHER" id="PTHR30055:SF151">
    <property type="entry name" value="TRANSCRIPTIONAL REGULATORY PROTEIN"/>
    <property type="match status" value="1"/>
</dbReference>
<dbReference type="InterPro" id="IPR001647">
    <property type="entry name" value="HTH_TetR"/>
</dbReference>
<dbReference type="Gene3D" id="1.10.357.10">
    <property type="entry name" value="Tetracycline Repressor, domain 2"/>
    <property type="match status" value="1"/>
</dbReference>
<organism evidence="6 7">
    <name type="scientific">Kribbella soli</name>
    <dbReference type="NCBI Taxonomy" id="1124743"/>
    <lineage>
        <taxon>Bacteria</taxon>
        <taxon>Bacillati</taxon>
        <taxon>Actinomycetota</taxon>
        <taxon>Actinomycetes</taxon>
        <taxon>Propionibacteriales</taxon>
        <taxon>Kribbellaceae</taxon>
        <taxon>Kribbella</taxon>
    </lineage>
</organism>
<keyword evidence="7" id="KW-1185">Reference proteome</keyword>
<dbReference type="InterPro" id="IPR036271">
    <property type="entry name" value="Tet_transcr_reg_TetR-rel_C_sf"/>
</dbReference>
<dbReference type="PROSITE" id="PS50977">
    <property type="entry name" value="HTH_TETR_2"/>
    <property type="match status" value="1"/>
</dbReference>
<evidence type="ECO:0000313" key="7">
    <source>
        <dbReference type="Proteomes" id="UP000292346"/>
    </source>
</evidence>
<gene>
    <name evidence="6" type="ORF">E0H45_16410</name>
</gene>
<dbReference type="Pfam" id="PF13305">
    <property type="entry name" value="TetR_C_33"/>
    <property type="match status" value="1"/>
</dbReference>
<keyword evidence="1" id="KW-0805">Transcription regulation</keyword>
<evidence type="ECO:0000256" key="3">
    <source>
        <dbReference type="ARBA" id="ARBA00023163"/>
    </source>
</evidence>
<evidence type="ECO:0000313" key="6">
    <source>
        <dbReference type="EMBL" id="TCC07559.1"/>
    </source>
</evidence>
<dbReference type="GO" id="GO:0003700">
    <property type="term" value="F:DNA-binding transcription factor activity"/>
    <property type="evidence" value="ECO:0007669"/>
    <property type="project" value="TreeGrafter"/>
</dbReference>
<evidence type="ECO:0000259" key="5">
    <source>
        <dbReference type="PROSITE" id="PS50977"/>
    </source>
</evidence>
<dbReference type="GO" id="GO:0000976">
    <property type="term" value="F:transcription cis-regulatory region binding"/>
    <property type="evidence" value="ECO:0007669"/>
    <property type="project" value="TreeGrafter"/>
</dbReference>
<keyword evidence="3" id="KW-0804">Transcription</keyword>
<name>A0A4R0HII3_9ACTN</name>
<dbReference type="InterPro" id="IPR025996">
    <property type="entry name" value="MT1864/Rv1816-like_C"/>
</dbReference>
<dbReference type="Pfam" id="PF00440">
    <property type="entry name" value="TetR_N"/>
    <property type="match status" value="1"/>
</dbReference>
<reference evidence="6 7" key="1">
    <citation type="submission" date="2019-02" db="EMBL/GenBank/DDBJ databases">
        <title>Kribbella capetownensis sp. nov. and Kribbella speibonae sp. nov., isolated from soil.</title>
        <authorList>
            <person name="Curtis S.M."/>
            <person name="Norton I."/>
            <person name="Everest G.J."/>
            <person name="Meyers P.R."/>
        </authorList>
    </citation>
    <scope>NUCLEOTIDE SEQUENCE [LARGE SCALE GENOMIC DNA]</scope>
    <source>
        <strain evidence="6 7">KCTC 29219</strain>
    </source>
</reference>
<evidence type="ECO:0000256" key="2">
    <source>
        <dbReference type="ARBA" id="ARBA00023125"/>
    </source>
</evidence>
<dbReference type="AlphaFoldDB" id="A0A4R0HII3"/>
<accession>A0A4R0HII3</accession>
<dbReference type="EMBL" id="SJJZ01000002">
    <property type="protein sequence ID" value="TCC07559.1"/>
    <property type="molecule type" value="Genomic_DNA"/>
</dbReference>
<dbReference type="InterPro" id="IPR009057">
    <property type="entry name" value="Homeodomain-like_sf"/>
</dbReference>